<reference evidence="1" key="1">
    <citation type="submission" date="2018-05" db="EMBL/GenBank/DDBJ databases">
        <authorList>
            <person name="Lanie J.A."/>
            <person name="Ng W.-L."/>
            <person name="Kazmierczak K.M."/>
            <person name="Andrzejewski T.M."/>
            <person name="Davidsen T.M."/>
            <person name="Wayne K.J."/>
            <person name="Tettelin H."/>
            <person name="Glass J.I."/>
            <person name="Rusch D."/>
            <person name="Podicherti R."/>
            <person name="Tsui H.-C.T."/>
            <person name="Winkler M.E."/>
        </authorList>
    </citation>
    <scope>NUCLEOTIDE SEQUENCE</scope>
</reference>
<proteinExistence type="predicted"/>
<name>A0A382J805_9ZZZZ</name>
<dbReference type="AlphaFoldDB" id="A0A382J805"/>
<organism evidence="1">
    <name type="scientific">marine metagenome</name>
    <dbReference type="NCBI Taxonomy" id="408172"/>
    <lineage>
        <taxon>unclassified sequences</taxon>
        <taxon>metagenomes</taxon>
        <taxon>ecological metagenomes</taxon>
    </lineage>
</organism>
<protein>
    <submittedName>
        <fullName evidence="1">Uncharacterized protein</fullName>
    </submittedName>
</protein>
<sequence length="22" mass="2503">MATCENILLAIFAIQNFEMDSK</sequence>
<gene>
    <name evidence="1" type="ORF">METZ01_LOCUS261054</name>
</gene>
<evidence type="ECO:0000313" key="1">
    <source>
        <dbReference type="EMBL" id="SVC08200.1"/>
    </source>
</evidence>
<accession>A0A382J805</accession>
<dbReference type="EMBL" id="UINC01072508">
    <property type="protein sequence ID" value="SVC08200.1"/>
    <property type="molecule type" value="Genomic_DNA"/>
</dbReference>